<evidence type="ECO:0000313" key="2">
    <source>
        <dbReference type="EMBL" id="ODS11093.1"/>
    </source>
</evidence>
<comment type="caution">
    <text evidence="2">The sequence shown here is derived from an EMBL/GenBank/DDBJ whole genome shotgun (WGS) entry which is preliminary data.</text>
</comment>
<evidence type="ECO:0000313" key="3">
    <source>
        <dbReference type="Proteomes" id="UP000095131"/>
    </source>
</evidence>
<name>A0A1E3WMT5_9VIBR</name>
<evidence type="ECO:0000259" key="1">
    <source>
        <dbReference type="Pfam" id="PF13503"/>
    </source>
</evidence>
<dbReference type="RefSeq" id="WP_069446466.1">
    <property type="nucleotide sequence ID" value="NZ_MDCJ01000002.1"/>
</dbReference>
<organism evidence="2 3">
    <name type="scientific">Vibrio scophthalmi</name>
    <dbReference type="NCBI Taxonomy" id="45658"/>
    <lineage>
        <taxon>Bacteria</taxon>
        <taxon>Pseudomonadati</taxon>
        <taxon>Pseudomonadota</taxon>
        <taxon>Gammaproteobacteria</taxon>
        <taxon>Vibrionales</taxon>
        <taxon>Vibrionaceae</taxon>
        <taxon>Vibrio</taxon>
    </lineage>
</organism>
<feature type="domain" description="DUF4123" evidence="1">
    <location>
        <begin position="17"/>
        <end position="126"/>
    </location>
</feature>
<protein>
    <recommendedName>
        <fullName evidence="1">DUF4123 domain-containing protein</fullName>
    </recommendedName>
</protein>
<dbReference type="Proteomes" id="UP000095131">
    <property type="component" value="Unassembled WGS sequence"/>
</dbReference>
<reference evidence="2 3" key="1">
    <citation type="submission" date="2016-08" db="EMBL/GenBank/DDBJ databases">
        <title>Genome sequencing of Vibrio scophthalmi strain FP3289, an isolated from Paralichthys olivaceus.</title>
        <authorList>
            <person name="Han H.-J."/>
        </authorList>
    </citation>
    <scope>NUCLEOTIDE SEQUENCE [LARGE SCALE GENOMIC DNA]</scope>
    <source>
        <strain evidence="2 3">FP3289</strain>
    </source>
</reference>
<proteinExistence type="predicted"/>
<accession>A0A1E3WMT5</accession>
<gene>
    <name evidence="2" type="ORF">VSF3289_01358</name>
</gene>
<sequence length="294" mass="33720">MMEASIYKRVAYSNNTYLIIDGAKIDDLPMKLALIDSSESILPLYAGTPFSDLISVSPYLIQVKRLEDYESILSNLIDRSACIIIESDKSFLELVSFWKKRLIVNIDSNTKVLFRLYDPDILHRLLITPKTTPNHQFLGPCQRVLYNVDNQWYDYELHKKSSDKVIDEALTLSGSDYEALSMLRKEHTFSLLSEHITQYFPDMVDDELEATMFAQHIQGIASSLGFSTEQSLFFFANVWCYLGSECLDFNRYPNIAELLTKASAISHLQRIERAARLASQYAQNVTHSAKTYLH</sequence>
<dbReference type="InterPro" id="IPR025391">
    <property type="entry name" value="DUF4123"/>
</dbReference>
<dbReference type="EMBL" id="MDCJ01000002">
    <property type="protein sequence ID" value="ODS11093.1"/>
    <property type="molecule type" value="Genomic_DNA"/>
</dbReference>
<dbReference type="OrthoDB" id="5871823at2"/>
<dbReference type="AlphaFoldDB" id="A0A1E3WMT5"/>
<dbReference type="Pfam" id="PF13503">
    <property type="entry name" value="DUF4123"/>
    <property type="match status" value="1"/>
</dbReference>